<dbReference type="SUPFAM" id="SSF55347">
    <property type="entry name" value="Glyceraldehyde-3-phosphate dehydrogenase-like, C-terminal domain"/>
    <property type="match status" value="1"/>
</dbReference>
<dbReference type="RefSeq" id="WP_311483193.1">
    <property type="nucleotide sequence ID" value="NZ_JAVRHP010000007.1"/>
</dbReference>
<evidence type="ECO:0000259" key="2">
    <source>
        <dbReference type="Pfam" id="PF22725"/>
    </source>
</evidence>
<evidence type="ECO:0000313" key="4">
    <source>
        <dbReference type="Proteomes" id="UP001248819"/>
    </source>
</evidence>
<name>A0ABU3CSY6_9FLAO</name>
<reference evidence="3 4" key="1">
    <citation type="submission" date="2023-09" db="EMBL/GenBank/DDBJ databases">
        <authorList>
            <person name="Rey-Velasco X."/>
        </authorList>
    </citation>
    <scope>NUCLEOTIDE SEQUENCE [LARGE SCALE GENOMIC DNA]</scope>
    <source>
        <strain evidence="3 4">F297</strain>
    </source>
</reference>
<feature type="domain" description="GFO/IDH/MocA-like oxidoreductase" evidence="2">
    <location>
        <begin position="132"/>
        <end position="258"/>
    </location>
</feature>
<dbReference type="PANTHER" id="PTHR43249">
    <property type="entry name" value="UDP-N-ACETYL-2-AMINO-2-DEOXY-D-GLUCURONATE OXIDASE"/>
    <property type="match status" value="1"/>
</dbReference>
<dbReference type="Proteomes" id="UP001248819">
    <property type="component" value="Unassembled WGS sequence"/>
</dbReference>
<dbReference type="InterPro" id="IPR036291">
    <property type="entry name" value="NAD(P)-bd_dom_sf"/>
</dbReference>
<dbReference type="InterPro" id="IPR052515">
    <property type="entry name" value="Gfo/Idh/MocA_Oxidoreductase"/>
</dbReference>
<protein>
    <submittedName>
        <fullName evidence="3">Gfo/Idh/MocA family oxidoreductase</fullName>
    </submittedName>
</protein>
<evidence type="ECO:0000259" key="1">
    <source>
        <dbReference type="Pfam" id="PF01408"/>
    </source>
</evidence>
<dbReference type="Gene3D" id="3.30.360.10">
    <property type="entry name" value="Dihydrodipicolinate Reductase, domain 2"/>
    <property type="match status" value="1"/>
</dbReference>
<dbReference type="InterPro" id="IPR055170">
    <property type="entry name" value="GFO_IDH_MocA-like_dom"/>
</dbReference>
<gene>
    <name evidence="3" type="ORF">RM529_02610</name>
</gene>
<dbReference type="EMBL" id="JAVRHP010000007">
    <property type="protein sequence ID" value="MDT0649015.1"/>
    <property type="molecule type" value="Genomic_DNA"/>
</dbReference>
<sequence length="323" mass="36278">MEKLVWGIIGCGDVAEVKSGPAFQQIKDSELLAVMRRDTEKARDFAKRHNVPVWYDNAEELLNDTRINAVYIATPPSTHVELTLKAIKAGKNVYLEKPMAKNSQECAKIIKALDGSKSKLTVAHYRRKLPAFLKVKELLEKKSIGELRFANIKILQPPKSDLVADSDENWRIDPTISGGGYFNDLAPHQIDLMYHFFGETQQVEGFSSNQNTSYPADDIVNGIIRFKNGVHFSGIWCFNVSAADQNDECIIYGSKGAISFSFFGDKVILKSKDRSEEFNFEPLPHVQQPMIRATADYFLGKSKNPCSAEDGLAVMRIMDRFCS</sequence>
<keyword evidence="4" id="KW-1185">Reference proteome</keyword>
<dbReference type="PANTHER" id="PTHR43249:SF1">
    <property type="entry name" value="D-GLUCOSIDE 3-DEHYDROGENASE"/>
    <property type="match status" value="1"/>
</dbReference>
<dbReference type="Pfam" id="PF22725">
    <property type="entry name" value="GFO_IDH_MocA_C3"/>
    <property type="match status" value="1"/>
</dbReference>
<accession>A0ABU3CSY6</accession>
<feature type="domain" description="Gfo/Idh/MocA-like oxidoreductase N-terminal" evidence="1">
    <location>
        <begin position="6"/>
        <end position="124"/>
    </location>
</feature>
<dbReference type="Gene3D" id="3.40.50.720">
    <property type="entry name" value="NAD(P)-binding Rossmann-like Domain"/>
    <property type="match status" value="1"/>
</dbReference>
<organism evidence="3 4">
    <name type="scientific">Autumnicola edwardsiae</name>
    <dbReference type="NCBI Taxonomy" id="3075594"/>
    <lineage>
        <taxon>Bacteria</taxon>
        <taxon>Pseudomonadati</taxon>
        <taxon>Bacteroidota</taxon>
        <taxon>Flavobacteriia</taxon>
        <taxon>Flavobacteriales</taxon>
        <taxon>Flavobacteriaceae</taxon>
        <taxon>Autumnicola</taxon>
    </lineage>
</organism>
<comment type="caution">
    <text evidence="3">The sequence shown here is derived from an EMBL/GenBank/DDBJ whole genome shotgun (WGS) entry which is preliminary data.</text>
</comment>
<dbReference type="InterPro" id="IPR000683">
    <property type="entry name" value="Gfo/Idh/MocA-like_OxRdtase_N"/>
</dbReference>
<dbReference type="Pfam" id="PF01408">
    <property type="entry name" value="GFO_IDH_MocA"/>
    <property type="match status" value="1"/>
</dbReference>
<evidence type="ECO:0000313" key="3">
    <source>
        <dbReference type="EMBL" id="MDT0649015.1"/>
    </source>
</evidence>
<dbReference type="SUPFAM" id="SSF51735">
    <property type="entry name" value="NAD(P)-binding Rossmann-fold domains"/>
    <property type="match status" value="1"/>
</dbReference>
<proteinExistence type="predicted"/>